<keyword evidence="6" id="KW-0051">Antiviral defense</keyword>
<dbReference type="EMBL" id="JADAMT010000003">
    <property type="protein sequence ID" value="MBE2128023.1"/>
    <property type="molecule type" value="Genomic_DNA"/>
</dbReference>
<dbReference type="Pfam" id="PF18967">
    <property type="entry name" value="PycTM"/>
    <property type="match status" value="1"/>
</dbReference>
<dbReference type="Proteomes" id="UP000596960">
    <property type="component" value="Unassembled WGS sequence"/>
</dbReference>
<evidence type="ECO:0000313" key="11">
    <source>
        <dbReference type="EMBL" id="PNZ51379.1"/>
    </source>
</evidence>
<dbReference type="GO" id="GO:0005886">
    <property type="term" value="C:plasma membrane"/>
    <property type="evidence" value="ECO:0007669"/>
    <property type="project" value="UniProtKB-SubCell"/>
</dbReference>
<organism evidence="11 12">
    <name type="scientific">Staphylococcus schweitzeri</name>
    <dbReference type="NCBI Taxonomy" id="1654388"/>
    <lineage>
        <taxon>Bacteria</taxon>
        <taxon>Bacillati</taxon>
        <taxon>Bacillota</taxon>
        <taxon>Bacilli</taxon>
        <taxon>Bacillales</taxon>
        <taxon>Staphylococcaceae</taxon>
        <taxon>Staphylococcus</taxon>
    </lineage>
</organism>
<keyword evidence="2" id="KW-1003">Cell membrane</keyword>
<evidence type="ECO:0000259" key="9">
    <source>
        <dbReference type="Pfam" id="PF18967"/>
    </source>
</evidence>
<comment type="subcellular location">
    <subcellularLocation>
        <location evidence="1">Cell membrane</location>
    </subcellularLocation>
</comment>
<keyword evidence="3 8" id="KW-0812">Transmembrane</keyword>
<feature type="transmembrane region" description="Helical" evidence="8">
    <location>
        <begin position="68"/>
        <end position="92"/>
    </location>
</feature>
<feature type="domain" description="Pycsar effector protein" evidence="9">
    <location>
        <begin position="10"/>
        <end position="176"/>
    </location>
</feature>
<evidence type="ECO:0000313" key="13">
    <source>
        <dbReference type="Proteomes" id="UP000596960"/>
    </source>
</evidence>
<name>A0A2K4AMT7_9STAP</name>
<evidence type="ECO:0000256" key="3">
    <source>
        <dbReference type="ARBA" id="ARBA00022692"/>
    </source>
</evidence>
<dbReference type="InterPro" id="IPR043760">
    <property type="entry name" value="PycTM_dom"/>
</dbReference>
<keyword evidence="7 8" id="KW-0472">Membrane</keyword>
<dbReference type="GO" id="GO:0051607">
    <property type="term" value="P:defense response to virus"/>
    <property type="evidence" value="ECO:0007669"/>
    <property type="project" value="UniProtKB-KW"/>
</dbReference>
<evidence type="ECO:0000256" key="5">
    <source>
        <dbReference type="ARBA" id="ARBA00022989"/>
    </source>
</evidence>
<evidence type="ECO:0000256" key="1">
    <source>
        <dbReference type="ARBA" id="ARBA00004236"/>
    </source>
</evidence>
<keyword evidence="13" id="KW-1185">Reference proteome</keyword>
<feature type="transmembrane region" description="Helical" evidence="8">
    <location>
        <begin position="162"/>
        <end position="183"/>
    </location>
</feature>
<proteinExistence type="predicted"/>
<dbReference type="Proteomes" id="UP000236395">
    <property type="component" value="Unassembled WGS sequence"/>
</dbReference>
<evidence type="ECO:0000313" key="10">
    <source>
        <dbReference type="EMBL" id="MBE2128023.1"/>
    </source>
</evidence>
<reference evidence="11 12" key="1">
    <citation type="submission" date="2017-08" db="EMBL/GenBank/DDBJ databases">
        <title>Draft genome sequences of 64 type strains of genus Staph aureus.</title>
        <authorList>
            <person name="Cole K."/>
            <person name="Golubchik T."/>
            <person name="Russell J."/>
            <person name="Foster D."/>
            <person name="Llewelyn M."/>
            <person name="Wilson D."/>
            <person name="Crook D."/>
            <person name="Paul J."/>
        </authorList>
    </citation>
    <scope>NUCLEOTIDE SEQUENCE [LARGE SCALE GENOMIC DNA]</scope>
    <source>
        <strain evidence="11 12">DSM 28300</strain>
    </source>
</reference>
<sequence length="188" mass="21673">MENNNLKNELLNELDRHLEWIKSCDTKASIVLAMLGVFIVTISSKLFLDSQKEIVLNALNNINFSNLIYLIFEGAVYFLFFDGVFNIIRVLFPQLRKSVKAYNGIENDSLYYFESISSKTYSEYKKQRINRTSEEEIHDILSQIYINSKISTKKYHFYKKGLALVLWGILGILTLHSIGIILVKAGGF</sequence>
<evidence type="ECO:0000256" key="2">
    <source>
        <dbReference type="ARBA" id="ARBA00022475"/>
    </source>
</evidence>
<reference evidence="10 13" key="2">
    <citation type="submission" date="2020-10" db="EMBL/GenBank/DDBJ databases">
        <title>Phenotypic and genomic profiling of Staphylococcus argenteus in Canada and the United States and recommendations for clinical result reporting.</title>
        <authorList>
            <person name="Eshaghi A."/>
            <person name="Bommersbach C."/>
            <person name="Zitterman S."/>
            <person name="Burnham C.-A.D."/>
            <person name="Patel R."/>
            <person name="Schuetz A.N."/>
            <person name="Patel S.N."/>
            <person name="Kus J.V."/>
        </authorList>
    </citation>
    <scope>NUCLEOTIDE SEQUENCE [LARGE SCALE GENOMIC DNA]</scope>
    <source>
        <strain evidence="10 13">DSM 28300</strain>
    </source>
</reference>
<keyword evidence="5 8" id="KW-1133">Transmembrane helix</keyword>
<gene>
    <name evidence="11" type="ORF">CD116_00745</name>
    <name evidence="10" type="ORF">ILQ21_02915</name>
</gene>
<evidence type="ECO:0000256" key="6">
    <source>
        <dbReference type="ARBA" id="ARBA00023118"/>
    </source>
</evidence>
<dbReference type="EMBL" id="PPQS01000003">
    <property type="protein sequence ID" value="PNZ51379.1"/>
    <property type="molecule type" value="Genomic_DNA"/>
</dbReference>
<dbReference type="GeneID" id="98344411"/>
<accession>A0A2K4AMT7</accession>
<evidence type="ECO:0000313" key="12">
    <source>
        <dbReference type="Proteomes" id="UP000236395"/>
    </source>
</evidence>
<feature type="transmembrane region" description="Helical" evidence="8">
    <location>
        <begin position="30"/>
        <end position="48"/>
    </location>
</feature>
<dbReference type="AlphaFoldDB" id="A0A2K4AMT7"/>
<protein>
    <recommendedName>
        <fullName evidence="9">Pycsar effector protein domain-containing protein</fullName>
    </recommendedName>
</protein>
<evidence type="ECO:0000256" key="4">
    <source>
        <dbReference type="ARBA" id="ARBA00022741"/>
    </source>
</evidence>
<evidence type="ECO:0000256" key="7">
    <source>
        <dbReference type="ARBA" id="ARBA00023136"/>
    </source>
</evidence>
<evidence type="ECO:0000256" key="8">
    <source>
        <dbReference type="SAM" id="Phobius"/>
    </source>
</evidence>
<dbReference type="GO" id="GO:0000166">
    <property type="term" value="F:nucleotide binding"/>
    <property type="evidence" value="ECO:0007669"/>
    <property type="project" value="UniProtKB-KW"/>
</dbReference>
<comment type="caution">
    <text evidence="11">The sequence shown here is derived from an EMBL/GenBank/DDBJ whole genome shotgun (WGS) entry which is preliminary data.</text>
</comment>
<keyword evidence="4" id="KW-0547">Nucleotide-binding</keyword>
<dbReference type="RefSeq" id="WP_000429938.1">
    <property type="nucleotide sequence ID" value="NZ_CBCSFW010000004.1"/>
</dbReference>